<dbReference type="EMBL" id="PPEA01000710">
    <property type="protein sequence ID" value="PQM44813.1"/>
    <property type="molecule type" value="Genomic_DNA"/>
</dbReference>
<dbReference type="Proteomes" id="UP000238296">
    <property type="component" value="Unassembled WGS sequence"/>
</dbReference>
<name>A0A2S8BDU2_9MYCO</name>
<evidence type="ECO:0000313" key="1">
    <source>
        <dbReference type="EMBL" id="PQM44813.1"/>
    </source>
</evidence>
<sequence length="101" mass="10558">MAVSHQPPGMPSTPTGEYAPVRFDAMVEMLDMIDCSPDVPDDVEVEVEVTVVARLCNVLGTSEASSDSADCTVEPPELAALCATAAFWVASPAGSWWAAVS</sequence>
<accession>A0A2S8BDU2</accession>
<proteinExistence type="predicted"/>
<reference evidence="1 2" key="1">
    <citation type="journal article" date="2017" name="Int. J. Syst. Evol. Microbiol.">
        <title>Mycobacterium talmoniae sp. nov., a slowly growing mycobacterium isolated from human respiratory samples.</title>
        <authorList>
            <person name="Davidson R.M."/>
            <person name="DeGroote M.A."/>
            <person name="Marola J.L."/>
            <person name="Buss S."/>
            <person name="Jones V."/>
            <person name="McNeil M.R."/>
            <person name="Freifeld A.G."/>
            <person name="Elaine Epperson L."/>
            <person name="Hasan N.A."/>
            <person name="Jackson M."/>
            <person name="Iwen P.C."/>
            <person name="Salfinger M."/>
            <person name="Strong M."/>
        </authorList>
    </citation>
    <scope>NUCLEOTIDE SEQUENCE [LARGE SCALE GENOMIC DNA]</scope>
    <source>
        <strain evidence="1 2">ATCC BAA-2683</strain>
    </source>
</reference>
<dbReference type="AlphaFoldDB" id="A0A2S8BDU2"/>
<comment type="caution">
    <text evidence="1">The sequence shown here is derived from an EMBL/GenBank/DDBJ whole genome shotgun (WGS) entry which is preliminary data.</text>
</comment>
<gene>
    <name evidence="1" type="ORF">C1Y40_05031</name>
</gene>
<organism evidence="1 2">
    <name type="scientific">Mycobacterium talmoniae</name>
    <dbReference type="NCBI Taxonomy" id="1858794"/>
    <lineage>
        <taxon>Bacteria</taxon>
        <taxon>Bacillati</taxon>
        <taxon>Actinomycetota</taxon>
        <taxon>Actinomycetes</taxon>
        <taxon>Mycobacteriales</taxon>
        <taxon>Mycobacteriaceae</taxon>
        <taxon>Mycobacterium</taxon>
    </lineage>
</organism>
<evidence type="ECO:0000313" key="2">
    <source>
        <dbReference type="Proteomes" id="UP000238296"/>
    </source>
</evidence>
<protein>
    <submittedName>
        <fullName evidence="1">Uncharacterized protein</fullName>
    </submittedName>
</protein>